<dbReference type="InterPro" id="IPR015421">
    <property type="entry name" value="PyrdxlP-dep_Trfase_major"/>
</dbReference>
<dbReference type="PANTHER" id="PTHR43795">
    <property type="entry name" value="BIFUNCTIONAL ASPARTATE AMINOTRANSFERASE AND GLUTAMATE/ASPARTATE-PREPHENATE AMINOTRANSFERASE-RELATED"/>
    <property type="match status" value="1"/>
</dbReference>
<feature type="domain" description="Aminotransferase class I/classII large" evidence="2">
    <location>
        <begin position="53"/>
        <end position="457"/>
    </location>
</feature>
<name>A0A5N6UJ03_ASPTM</name>
<sequence length="468" mass="52515">MESIPQEEHIDAAIAQHHLSRRAAENFEHRDVWGPREKSMANPWSPENPDGTIILRLAENSLLHDEMGQFIKDQINVLPLSHLTYSTGPRGSRRLRRAAAAFLNEDFHSRKTITPDNLFITPGLASAIDALTWAICNDGDGILVPQPYYNGFDLDILNRSNGRVVGVKYEGVEGFSGLNDFFRPDVNKRALEVALREAKKNGITIRALLVSNPHNPLGRCYPPETLLEFASFCGRNQLHFISDEIYAKSVFPNTAMSSQTPFVSTLALDFREVIEPNLIHVLYGASKDFCANGLRLGLVCTNNEGLIGAMSSISMFSWSPHVLQDVWAAMLEDRKGLEIFMAKKSELMAENYHIATEFFRERGISYYEMNAGLFIWVDLRHLLIPKLSRYQTDYGELRVTSPDASLYKQLEQSFADICAQNGLMIAPGSIYAAEEYGWYRITFTVGKNTLEEGLKRLGKSLDVAEGGL</sequence>
<dbReference type="SUPFAM" id="SSF53383">
    <property type="entry name" value="PLP-dependent transferases"/>
    <property type="match status" value="1"/>
</dbReference>
<dbReference type="Pfam" id="PF00155">
    <property type="entry name" value="Aminotran_1_2"/>
    <property type="match status" value="1"/>
</dbReference>
<dbReference type="PRINTS" id="PR00753">
    <property type="entry name" value="ACCSYNTHASE"/>
</dbReference>
<protein>
    <submittedName>
        <fullName evidence="3">PLP-dependent transferase</fullName>
    </submittedName>
</protein>
<reference evidence="3 4" key="1">
    <citation type="submission" date="2019-04" db="EMBL/GenBank/DDBJ databases">
        <title>Friends and foes A comparative genomics study of 23 Aspergillus species from section Flavi.</title>
        <authorList>
            <consortium name="DOE Joint Genome Institute"/>
            <person name="Kjaerbolling I."/>
            <person name="Vesth T."/>
            <person name="Frisvad J.C."/>
            <person name="Nybo J.L."/>
            <person name="Theobald S."/>
            <person name="Kildgaard S."/>
            <person name="Isbrandt T."/>
            <person name="Kuo A."/>
            <person name="Sato A."/>
            <person name="Lyhne E.K."/>
            <person name="Kogle M.E."/>
            <person name="Wiebenga A."/>
            <person name="Kun R.S."/>
            <person name="Lubbers R.J."/>
            <person name="Makela M.R."/>
            <person name="Barry K."/>
            <person name="Chovatia M."/>
            <person name="Clum A."/>
            <person name="Daum C."/>
            <person name="Haridas S."/>
            <person name="He G."/>
            <person name="LaButti K."/>
            <person name="Lipzen A."/>
            <person name="Mondo S."/>
            <person name="Riley R."/>
            <person name="Salamov A."/>
            <person name="Simmons B.A."/>
            <person name="Magnuson J.K."/>
            <person name="Henrissat B."/>
            <person name="Mortensen U.H."/>
            <person name="Larsen T.O."/>
            <person name="Devries R.P."/>
            <person name="Grigoriev I.V."/>
            <person name="Machida M."/>
            <person name="Baker S.E."/>
            <person name="Andersen M.R."/>
        </authorList>
    </citation>
    <scope>NUCLEOTIDE SEQUENCE [LARGE SCALE GENOMIC DNA]</scope>
    <source>
        <strain evidence="3 4">CBS 117626</strain>
    </source>
</reference>
<dbReference type="PANTHER" id="PTHR43795:SF39">
    <property type="entry name" value="AMINOTRANSFERASE CLASS I_CLASSII DOMAIN-CONTAINING PROTEIN"/>
    <property type="match status" value="1"/>
</dbReference>
<evidence type="ECO:0000313" key="4">
    <source>
        <dbReference type="Proteomes" id="UP000326950"/>
    </source>
</evidence>
<evidence type="ECO:0000256" key="1">
    <source>
        <dbReference type="ARBA" id="ARBA00022898"/>
    </source>
</evidence>
<gene>
    <name evidence="3" type="ORF">BDV40DRAFT_275376</name>
</gene>
<dbReference type="EMBL" id="ML738691">
    <property type="protein sequence ID" value="KAE8158625.1"/>
    <property type="molecule type" value="Genomic_DNA"/>
</dbReference>
<dbReference type="CDD" id="cd00609">
    <property type="entry name" value="AAT_like"/>
    <property type="match status" value="1"/>
</dbReference>
<dbReference type="Gene3D" id="3.90.1150.10">
    <property type="entry name" value="Aspartate Aminotransferase, domain 1"/>
    <property type="match status" value="1"/>
</dbReference>
<keyword evidence="4" id="KW-1185">Reference proteome</keyword>
<dbReference type="Gene3D" id="3.40.640.10">
    <property type="entry name" value="Type I PLP-dependent aspartate aminotransferase-like (Major domain)"/>
    <property type="match status" value="1"/>
</dbReference>
<keyword evidence="3" id="KW-0808">Transferase</keyword>
<dbReference type="GO" id="GO:0030170">
    <property type="term" value="F:pyridoxal phosphate binding"/>
    <property type="evidence" value="ECO:0007669"/>
    <property type="project" value="InterPro"/>
</dbReference>
<proteinExistence type="predicted"/>
<accession>A0A5N6UJ03</accession>
<dbReference type="InterPro" id="IPR015422">
    <property type="entry name" value="PyrdxlP-dep_Trfase_small"/>
</dbReference>
<dbReference type="InterPro" id="IPR015424">
    <property type="entry name" value="PyrdxlP-dep_Trfase"/>
</dbReference>
<organism evidence="3 4">
    <name type="scientific">Aspergillus tamarii</name>
    <dbReference type="NCBI Taxonomy" id="41984"/>
    <lineage>
        <taxon>Eukaryota</taxon>
        <taxon>Fungi</taxon>
        <taxon>Dikarya</taxon>
        <taxon>Ascomycota</taxon>
        <taxon>Pezizomycotina</taxon>
        <taxon>Eurotiomycetes</taxon>
        <taxon>Eurotiomycetidae</taxon>
        <taxon>Eurotiales</taxon>
        <taxon>Aspergillaceae</taxon>
        <taxon>Aspergillus</taxon>
        <taxon>Aspergillus subgen. Circumdati</taxon>
    </lineage>
</organism>
<dbReference type="AlphaFoldDB" id="A0A5N6UJ03"/>
<dbReference type="GO" id="GO:0006520">
    <property type="term" value="P:amino acid metabolic process"/>
    <property type="evidence" value="ECO:0007669"/>
    <property type="project" value="TreeGrafter"/>
</dbReference>
<dbReference type="InterPro" id="IPR004839">
    <property type="entry name" value="Aminotransferase_I/II_large"/>
</dbReference>
<dbReference type="InterPro" id="IPR050478">
    <property type="entry name" value="Ethylene_sulfur-biosynth"/>
</dbReference>
<dbReference type="OrthoDB" id="7042322at2759"/>
<evidence type="ECO:0000313" key="3">
    <source>
        <dbReference type="EMBL" id="KAE8158625.1"/>
    </source>
</evidence>
<dbReference type="Proteomes" id="UP000326950">
    <property type="component" value="Unassembled WGS sequence"/>
</dbReference>
<dbReference type="GO" id="GO:0008483">
    <property type="term" value="F:transaminase activity"/>
    <property type="evidence" value="ECO:0007669"/>
    <property type="project" value="TreeGrafter"/>
</dbReference>
<evidence type="ECO:0000259" key="2">
    <source>
        <dbReference type="Pfam" id="PF00155"/>
    </source>
</evidence>
<keyword evidence="1" id="KW-0663">Pyridoxal phosphate</keyword>